<dbReference type="InterPro" id="IPR000792">
    <property type="entry name" value="Tscrpt_reg_LuxR_C"/>
</dbReference>
<feature type="domain" description="Response regulatory" evidence="5">
    <location>
        <begin position="7"/>
        <end position="123"/>
    </location>
</feature>
<dbReference type="PANTHER" id="PTHR43214">
    <property type="entry name" value="TWO-COMPONENT RESPONSE REGULATOR"/>
    <property type="match status" value="1"/>
</dbReference>
<dbReference type="RefSeq" id="WP_231450072.1">
    <property type="nucleotide sequence ID" value="NZ_JAJOMB010000050.1"/>
</dbReference>
<dbReference type="PROSITE" id="PS50110">
    <property type="entry name" value="RESPONSE_REGULATORY"/>
    <property type="match status" value="1"/>
</dbReference>
<dbReference type="SMART" id="SM00421">
    <property type="entry name" value="HTH_LUXR"/>
    <property type="match status" value="1"/>
</dbReference>
<accession>A0A9X1NNX7</accession>
<protein>
    <submittedName>
        <fullName evidence="6">Response regulator transcription factor</fullName>
    </submittedName>
</protein>
<name>A0A9X1NNX7_9ACTN</name>
<organism evidence="6 7">
    <name type="scientific">Kineosporia babensis</name>
    <dbReference type="NCBI Taxonomy" id="499548"/>
    <lineage>
        <taxon>Bacteria</taxon>
        <taxon>Bacillati</taxon>
        <taxon>Actinomycetota</taxon>
        <taxon>Actinomycetes</taxon>
        <taxon>Kineosporiales</taxon>
        <taxon>Kineosporiaceae</taxon>
        <taxon>Kineosporia</taxon>
    </lineage>
</organism>
<dbReference type="InterPro" id="IPR039420">
    <property type="entry name" value="WalR-like"/>
</dbReference>
<gene>
    <name evidence="6" type="ORF">LR394_40655</name>
</gene>
<dbReference type="CDD" id="cd06170">
    <property type="entry name" value="LuxR_C_like"/>
    <property type="match status" value="1"/>
</dbReference>
<feature type="domain" description="HTH luxR-type" evidence="4">
    <location>
        <begin position="147"/>
        <end position="212"/>
    </location>
</feature>
<reference evidence="6" key="1">
    <citation type="submission" date="2021-11" db="EMBL/GenBank/DDBJ databases">
        <title>Streptomyces corallinus and Kineosporia corallina sp. nov., two new coral-derived marine actinobacteria.</title>
        <authorList>
            <person name="Buangrab K."/>
            <person name="Sutthacheep M."/>
            <person name="Yeemin T."/>
            <person name="Harunari E."/>
            <person name="Igarashi Y."/>
            <person name="Sripreechasak P."/>
            <person name="Kanchanasin P."/>
            <person name="Tanasupawat S."/>
            <person name="Phongsopitanun W."/>
        </authorList>
    </citation>
    <scope>NUCLEOTIDE SEQUENCE</scope>
    <source>
        <strain evidence="6">JCM 31032</strain>
    </source>
</reference>
<proteinExistence type="predicted"/>
<evidence type="ECO:0000256" key="3">
    <source>
        <dbReference type="PROSITE-ProRule" id="PRU00169"/>
    </source>
</evidence>
<dbReference type="Gene3D" id="3.40.50.2300">
    <property type="match status" value="1"/>
</dbReference>
<evidence type="ECO:0000256" key="2">
    <source>
        <dbReference type="ARBA" id="ARBA00023125"/>
    </source>
</evidence>
<dbReference type="SUPFAM" id="SSF46894">
    <property type="entry name" value="C-terminal effector domain of the bipartite response regulators"/>
    <property type="match status" value="1"/>
</dbReference>
<keyword evidence="2" id="KW-0238">DNA-binding</keyword>
<sequence length="216" mass="23187">MNDGVVRVVIADDHPLFRAGVAAILDGWDDIEVVAQTADGLETVKAADSHRPDVILMDLRMPVLNGLAATAQITTSHPDIAVLVITMDNDDESVFAALRAGASGYLLKEANGDELHRTIHGVARGEAIFGPGIARRVRAFFSTSRPQLDPFPQLSRSEWEVLNLLARGDTNPQIAIKLGRTDKTISNKVSSILTKMQAGSRAEAVAMARNVGVGER</sequence>
<keyword evidence="1 3" id="KW-0597">Phosphoprotein</keyword>
<comment type="caution">
    <text evidence="6">The sequence shown here is derived from an EMBL/GenBank/DDBJ whole genome shotgun (WGS) entry which is preliminary data.</text>
</comment>
<dbReference type="SMART" id="SM00448">
    <property type="entry name" value="REC"/>
    <property type="match status" value="1"/>
</dbReference>
<dbReference type="AlphaFoldDB" id="A0A9X1NNX7"/>
<dbReference type="PRINTS" id="PR00038">
    <property type="entry name" value="HTHLUXR"/>
</dbReference>
<dbReference type="GO" id="GO:0000160">
    <property type="term" value="P:phosphorelay signal transduction system"/>
    <property type="evidence" value="ECO:0007669"/>
    <property type="project" value="InterPro"/>
</dbReference>
<dbReference type="Proteomes" id="UP001138997">
    <property type="component" value="Unassembled WGS sequence"/>
</dbReference>
<dbReference type="SUPFAM" id="SSF52172">
    <property type="entry name" value="CheY-like"/>
    <property type="match status" value="1"/>
</dbReference>
<evidence type="ECO:0000259" key="4">
    <source>
        <dbReference type="PROSITE" id="PS50043"/>
    </source>
</evidence>
<dbReference type="CDD" id="cd17535">
    <property type="entry name" value="REC_NarL-like"/>
    <property type="match status" value="1"/>
</dbReference>
<evidence type="ECO:0000259" key="5">
    <source>
        <dbReference type="PROSITE" id="PS50110"/>
    </source>
</evidence>
<keyword evidence="7" id="KW-1185">Reference proteome</keyword>
<evidence type="ECO:0000256" key="1">
    <source>
        <dbReference type="ARBA" id="ARBA00022553"/>
    </source>
</evidence>
<dbReference type="EMBL" id="JAJOMB010000050">
    <property type="protein sequence ID" value="MCD5317221.1"/>
    <property type="molecule type" value="Genomic_DNA"/>
</dbReference>
<dbReference type="InterPro" id="IPR016032">
    <property type="entry name" value="Sig_transdc_resp-reg_C-effctor"/>
</dbReference>
<evidence type="ECO:0000313" key="7">
    <source>
        <dbReference type="Proteomes" id="UP001138997"/>
    </source>
</evidence>
<dbReference type="InterPro" id="IPR011006">
    <property type="entry name" value="CheY-like_superfamily"/>
</dbReference>
<feature type="modified residue" description="4-aspartylphosphate" evidence="3">
    <location>
        <position position="58"/>
    </location>
</feature>
<dbReference type="GO" id="GO:0006355">
    <property type="term" value="P:regulation of DNA-templated transcription"/>
    <property type="evidence" value="ECO:0007669"/>
    <property type="project" value="InterPro"/>
</dbReference>
<dbReference type="InterPro" id="IPR058245">
    <property type="entry name" value="NreC/VraR/RcsB-like_REC"/>
</dbReference>
<dbReference type="Pfam" id="PF00072">
    <property type="entry name" value="Response_reg"/>
    <property type="match status" value="1"/>
</dbReference>
<dbReference type="PROSITE" id="PS00622">
    <property type="entry name" value="HTH_LUXR_1"/>
    <property type="match status" value="1"/>
</dbReference>
<dbReference type="Pfam" id="PF00196">
    <property type="entry name" value="GerE"/>
    <property type="match status" value="1"/>
</dbReference>
<dbReference type="InterPro" id="IPR001789">
    <property type="entry name" value="Sig_transdc_resp-reg_receiver"/>
</dbReference>
<evidence type="ECO:0000313" key="6">
    <source>
        <dbReference type="EMBL" id="MCD5317221.1"/>
    </source>
</evidence>
<dbReference type="PROSITE" id="PS50043">
    <property type="entry name" value="HTH_LUXR_2"/>
    <property type="match status" value="1"/>
</dbReference>
<dbReference type="GO" id="GO:0003677">
    <property type="term" value="F:DNA binding"/>
    <property type="evidence" value="ECO:0007669"/>
    <property type="project" value="UniProtKB-KW"/>
</dbReference>